<proteinExistence type="predicted"/>
<reference evidence="1 2" key="1">
    <citation type="submission" date="2019-03" db="EMBL/GenBank/DDBJ databases">
        <title>Single cell metagenomics reveals metabolic interactions within the superorganism composed of flagellate Streblomastix strix and complex community of Bacteroidetes bacteria on its surface.</title>
        <authorList>
            <person name="Treitli S.C."/>
            <person name="Kolisko M."/>
            <person name="Husnik F."/>
            <person name="Keeling P."/>
            <person name="Hampl V."/>
        </authorList>
    </citation>
    <scope>NUCLEOTIDE SEQUENCE [LARGE SCALE GENOMIC DNA]</scope>
    <source>
        <strain evidence="1">ST1C</strain>
    </source>
</reference>
<protein>
    <submittedName>
        <fullName evidence="1">Uncharacterized protein</fullName>
    </submittedName>
</protein>
<comment type="caution">
    <text evidence="1">The sequence shown here is derived from an EMBL/GenBank/DDBJ whole genome shotgun (WGS) entry which is preliminary data.</text>
</comment>
<sequence>MGGQIGQGLFQARDP</sequence>
<accession>A0A5J4QX33</accession>
<evidence type="ECO:0000313" key="1">
    <source>
        <dbReference type="EMBL" id="KAA6325614.1"/>
    </source>
</evidence>
<organism evidence="1 2">
    <name type="scientific">Streblomastix strix</name>
    <dbReference type="NCBI Taxonomy" id="222440"/>
    <lineage>
        <taxon>Eukaryota</taxon>
        <taxon>Metamonada</taxon>
        <taxon>Preaxostyla</taxon>
        <taxon>Oxymonadida</taxon>
        <taxon>Streblomastigidae</taxon>
        <taxon>Streblomastix</taxon>
    </lineage>
</organism>
<name>A0A5J4QX33_9EUKA</name>
<dbReference type="Proteomes" id="UP000324800">
    <property type="component" value="Unassembled WGS sequence"/>
</dbReference>
<feature type="non-terminal residue" evidence="1">
    <location>
        <position position="15"/>
    </location>
</feature>
<gene>
    <name evidence="1" type="ORF">EZS28_054046</name>
</gene>
<evidence type="ECO:0000313" key="2">
    <source>
        <dbReference type="Proteomes" id="UP000324800"/>
    </source>
</evidence>
<dbReference type="EMBL" id="SNRW01044077">
    <property type="protein sequence ID" value="KAA6325614.1"/>
    <property type="molecule type" value="Genomic_DNA"/>
</dbReference>